<reference evidence="8 9" key="1">
    <citation type="submission" date="2015-12" db="EMBL/GenBank/DDBJ databases">
        <title>Haloprofundus marisrubri gen. nov., sp. nov., an extremely halophilic archaeon isolated from the Discovery deep brine-seawater interface in the Red Sea.</title>
        <authorList>
            <person name="Zhang G."/>
            <person name="Stingl U."/>
            <person name="Rashid M."/>
        </authorList>
    </citation>
    <scope>NUCLEOTIDE SEQUENCE [LARGE SCALE GENOMIC DNA]</scope>
    <source>
        <strain evidence="8 9">SB9</strain>
    </source>
</reference>
<dbReference type="CDD" id="cd00082">
    <property type="entry name" value="HisKA"/>
    <property type="match status" value="1"/>
</dbReference>
<dbReference type="RefSeq" id="WP_058580706.1">
    <property type="nucleotide sequence ID" value="NZ_LOPU01000016.1"/>
</dbReference>
<dbReference type="CDD" id="cd00075">
    <property type="entry name" value="HATPase"/>
    <property type="match status" value="1"/>
</dbReference>
<dbReference type="InterPro" id="IPR031623">
    <property type="entry name" value="HisKA_4TM"/>
</dbReference>
<dbReference type="Gene3D" id="3.30.565.10">
    <property type="entry name" value="Histidine kinase-like ATPase, C-terminal domain"/>
    <property type="match status" value="1"/>
</dbReference>
<dbReference type="EC" id="2.7.13.3" evidence="2"/>
<keyword evidence="5" id="KW-0418">Kinase</keyword>
<dbReference type="GO" id="GO:0000155">
    <property type="term" value="F:phosphorelay sensor kinase activity"/>
    <property type="evidence" value="ECO:0007669"/>
    <property type="project" value="InterPro"/>
</dbReference>
<comment type="catalytic activity">
    <reaction evidence="1">
        <text>ATP + protein L-histidine = ADP + protein N-phospho-L-histidine.</text>
        <dbReference type="EC" id="2.7.13.3"/>
    </reaction>
</comment>
<dbReference type="Proteomes" id="UP000054387">
    <property type="component" value="Unassembled WGS sequence"/>
</dbReference>
<dbReference type="SUPFAM" id="SSF55874">
    <property type="entry name" value="ATPase domain of HSP90 chaperone/DNA topoisomerase II/histidine kinase"/>
    <property type="match status" value="1"/>
</dbReference>
<dbReference type="Pfam" id="PF02518">
    <property type="entry name" value="HATPase_c"/>
    <property type="match status" value="1"/>
</dbReference>
<sequence>MKSVGRTLGYLTVFGLAVVTAAVYTLHGLQGTSSIPTFIFGAFIPFCVALILFLCGIWLTHQDLDDANVAKVGFWCVAGVVVTCGIVALMMLYQFSEGIVLENWGVVFVGGMTSGALVGFLVGVYDVRRKATEHRLATEQERTARLNQRLRVLNRVLRHDVRNHSNVILGYADLLTEDDDHLDEHAEIIERTAHDLVSLGDNARRIEHLLSDADRTVVDLRALVDREVATIRAEHPDARVETAYDEAESVQANQLLGIAVNNLLENAVVHNPDTHPFVRVSLDVGDDGRIDCCVADDGPGIPEEERSVFRSGQETQLAHASGIGLWLVNWIVDDSNGSVEFDDRTPRGTVVRVSLPVADEGELAENAPTLVHR</sequence>
<comment type="caution">
    <text evidence="8">The sequence shown here is derived from an EMBL/GenBank/DDBJ whole genome shotgun (WGS) entry which is preliminary data.</text>
</comment>
<name>A0A0W1RCZ0_9EURY</name>
<evidence type="ECO:0000256" key="6">
    <source>
        <dbReference type="SAM" id="Phobius"/>
    </source>
</evidence>
<evidence type="ECO:0000256" key="5">
    <source>
        <dbReference type="ARBA" id="ARBA00022777"/>
    </source>
</evidence>
<keyword evidence="3" id="KW-0597">Phosphoprotein</keyword>
<proteinExistence type="predicted"/>
<dbReference type="InterPro" id="IPR050351">
    <property type="entry name" value="BphY/WalK/GraS-like"/>
</dbReference>
<dbReference type="GO" id="GO:0007234">
    <property type="term" value="P:osmosensory signaling via phosphorelay pathway"/>
    <property type="evidence" value="ECO:0007669"/>
    <property type="project" value="TreeGrafter"/>
</dbReference>
<dbReference type="InterPro" id="IPR003661">
    <property type="entry name" value="HisK_dim/P_dom"/>
</dbReference>
<dbReference type="STRING" id="1514971.AUR64_06935"/>
<evidence type="ECO:0000313" key="9">
    <source>
        <dbReference type="Proteomes" id="UP000054387"/>
    </source>
</evidence>
<evidence type="ECO:0000256" key="3">
    <source>
        <dbReference type="ARBA" id="ARBA00022553"/>
    </source>
</evidence>
<dbReference type="PANTHER" id="PTHR42878">
    <property type="entry name" value="TWO-COMPONENT HISTIDINE KINASE"/>
    <property type="match status" value="1"/>
</dbReference>
<keyword evidence="4" id="KW-0808">Transferase</keyword>
<evidence type="ECO:0000256" key="2">
    <source>
        <dbReference type="ARBA" id="ARBA00012438"/>
    </source>
</evidence>
<feature type="transmembrane region" description="Helical" evidence="6">
    <location>
        <begin position="38"/>
        <end position="60"/>
    </location>
</feature>
<dbReference type="OrthoDB" id="342253at2157"/>
<keyword evidence="6" id="KW-1133">Transmembrane helix</keyword>
<feature type="transmembrane region" description="Helical" evidence="6">
    <location>
        <begin position="7"/>
        <end position="26"/>
    </location>
</feature>
<dbReference type="AlphaFoldDB" id="A0A0W1RCZ0"/>
<dbReference type="GO" id="GO:0000156">
    <property type="term" value="F:phosphorelay response regulator activity"/>
    <property type="evidence" value="ECO:0007669"/>
    <property type="project" value="TreeGrafter"/>
</dbReference>
<accession>A0A0W1RCZ0</accession>
<dbReference type="InterPro" id="IPR003594">
    <property type="entry name" value="HATPase_dom"/>
</dbReference>
<dbReference type="EMBL" id="LOPU01000016">
    <property type="protein sequence ID" value="KTG10908.1"/>
    <property type="molecule type" value="Genomic_DNA"/>
</dbReference>
<dbReference type="PROSITE" id="PS50109">
    <property type="entry name" value="HIS_KIN"/>
    <property type="match status" value="1"/>
</dbReference>
<keyword evidence="6" id="KW-0472">Membrane</keyword>
<feature type="transmembrane region" description="Helical" evidence="6">
    <location>
        <begin position="105"/>
        <end position="125"/>
    </location>
</feature>
<evidence type="ECO:0000313" key="8">
    <source>
        <dbReference type="EMBL" id="KTG10908.1"/>
    </source>
</evidence>
<evidence type="ECO:0000259" key="7">
    <source>
        <dbReference type="PROSITE" id="PS50109"/>
    </source>
</evidence>
<keyword evidence="6" id="KW-0812">Transmembrane</keyword>
<gene>
    <name evidence="8" type="ORF">AUR64_06935</name>
</gene>
<dbReference type="InterPro" id="IPR004358">
    <property type="entry name" value="Sig_transdc_His_kin-like_C"/>
</dbReference>
<protein>
    <recommendedName>
        <fullName evidence="2">histidine kinase</fullName>
        <ecNumber evidence="2">2.7.13.3</ecNumber>
    </recommendedName>
</protein>
<feature type="transmembrane region" description="Helical" evidence="6">
    <location>
        <begin position="72"/>
        <end position="93"/>
    </location>
</feature>
<dbReference type="GO" id="GO:0030295">
    <property type="term" value="F:protein kinase activator activity"/>
    <property type="evidence" value="ECO:0007669"/>
    <property type="project" value="TreeGrafter"/>
</dbReference>
<dbReference type="SMART" id="SM00387">
    <property type="entry name" value="HATPase_c"/>
    <property type="match status" value="1"/>
</dbReference>
<dbReference type="InterPro" id="IPR036890">
    <property type="entry name" value="HATPase_C_sf"/>
</dbReference>
<keyword evidence="9" id="KW-1185">Reference proteome</keyword>
<evidence type="ECO:0000256" key="1">
    <source>
        <dbReference type="ARBA" id="ARBA00000085"/>
    </source>
</evidence>
<dbReference type="PRINTS" id="PR00344">
    <property type="entry name" value="BCTRLSENSOR"/>
</dbReference>
<dbReference type="InterPro" id="IPR005467">
    <property type="entry name" value="His_kinase_dom"/>
</dbReference>
<feature type="domain" description="Histidine kinase" evidence="7">
    <location>
        <begin position="156"/>
        <end position="359"/>
    </location>
</feature>
<organism evidence="8 9">
    <name type="scientific">Haloprofundus marisrubri</name>
    <dbReference type="NCBI Taxonomy" id="1514971"/>
    <lineage>
        <taxon>Archaea</taxon>
        <taxon>Methanobacteriati</taxon>
        <taxon>Methanobacteriota</taxon>
        <taxon>Stenosarchaea group</taxon>
        <taxon>Halobacteria</taxon>
        <taxon>Halobacteriales</taxon>
        <taxon>Haloferacaceae</taxon>
        <taxon>Haloprofundus</taxon>
    </lineage>
</organism>
<dbReference type="PANTHER" id="PTHR42878:SF14">
    <property type="entry name" value="OSMOLARITY TWO-COMPONENT SYSTEM PROTEIN SSK1"/>
    <property type="match status" value="1"/>
</dbReference>
<evidence type="ECO:0000256" key="4">
    <source>
        <dbReference type="ARBA" id="ARBA00022679"/>
    </source>
</evidence>
<dbReference type="Pfam" id="PF16926">
    <property type="entry name" value="HisKA_4TM"/>
    <property type="match status" value="1"/>
</dbReference>